<dbReference type="EMBL" id="FSRA01000002">
    <property type="protein sequence ID" value="SIO44464.1"/>
    <property type="molecule type" value="Genomic_DNA"/>
</dbReference>
<name>A0A1N6JJ90_9BACT</name>
<dbReference type="AlphaFoldDB" id="A0A1N6JJ90"/>
<dbReference type="STRING" id="536979.SAMN04488055_4085"/>
<accession>A0A1N6JJ90</accession>
<keyword evidence="2" id="KW-1185">Reference proteome</keyword>
<dbReference type="Proteomes" id="UP000185003">
    <property type="component" value="Unassembled WGS sequence"/>
</dbReference>
<dbReference type="OrthoDB" id="680955at2"/>
<evidence type="ECO:0000313" key="1">
    <source>
        <dbReference type="EMBL" id="SIO44464.1"/>
    </source>
</evidence>
<gene>
    <name evidence="1" type="ORF">SAMN04488055_4085</name>
</gene>
<organism evidence="1 2">
    <name type="scientific">Chitinophaga niabensis</name>
    <dbReference type="NCBI Taxonomy" id="536979"/>
    <lineage>
        <taxon>Bacteria</taxon>
        <taxon>Pseudomonadati</taxon>
        <taxon>Bacteroidota</taxon>
        <taxon>Chitinophagia</taxon>
        <taxon>Chitinophagales</taxon>
        <taxon>Chitinophagaceae</taxon>
        <taxon>Chitinophaga</taxon>
    </lineage>
</organism>
<proteinExistence type="predicted"/>
<evidence type="ECO:0000313" key="2">
    <source>
        <dbReference type="Proteomes" id="UP000185003"/>
    </source>
</evidence>
<sequence>MENLQAHNYGCQELNAADVKDVNGGFFLLSLTNTNGKITAGAQLDTNALTSGLPLPGGGGGLPGLGGLGNLLAPVTNLLNSLLGGLGGGLLGL</sequence>
<protein>
    <submittedName>
        <fullName evidence="1">Uncharacterized protein</fullName>
    </submittedName>
</protein>
<dbReference type="RefSeq" id="WP_074241459.1">
    <property type="nucleotide sequence ID" value="NZ_FSRA01000002.1"/>
</dbReference>
<reference evidence="1 2" key="1">
    <citation type="submission" date="2016-11" db="EMBL/GenBank/DDBJ databases">
        <authorList>
            <person name="Jaros S."/>
            <person name="Januszkiewicz K."/>
            <person name="Wedrychowicz H."/>
        </authorList>
    </citation>
    <scope>NUCLEOTIDE SEQUENCE [LARGE SCALE GENOMIC DNA]</scope>
    <source>
        <strain evidence="1 2">DSM 24787</strain>
    </source>
</reference>